<dbReference type="SUPFAM" id="SSF56112">
    <property type="entry name" value="Protein kinase-like (PK-like)"/>
    <property type="match status" value="1"/>
</dbReference>
<keyword evidence="5" id="KW-0472">Membrane</keyword>
<feature type="compositionally biased region" description="Basic and acidic residues" evidence="4">
    <location>
        <begin position="368"/>
        <end position="380"/>
    </location>
</feature>
<gene>
    <name evidence="7" type="ORF">RUM44_013221</name>
</gene>
<sequence>MSQRYHQEDERFDNATGILVNNEGKKETQIDSQLETKDKKEEGYEGVNRTNTLRNQTTTVKPITVANKRQEFVRVDSVQKGRRPITHRTVARSKTSEFPLMSPERRNSYLSIAERRKYYNRTQERIKKPKINGVEPENQETTNKVVTPSVLETLQTNEIHVSRKPSVKETNKGNQESSLTKNIIQNASDKQSTRQSVIQSQYEFGQKLILRRPVGESTIDGRSDNKTLWNSEKSRTNYSFTGETTTGRLLQSNQVHSTELLKINKETTSTTTVPSPLNGESDKSAVGGGNKTNVIKLVEYVTANRTHYASNAMSDSVNPTSLIDYGRSENGSRSQELKLKAIKSPPLPLDIVSPLGVINDESDDEGDDKMSESQEGKKNLTDNNRNVYDPEILPLNGTRKSGRGQSNITKEFNMTQNSDTVTPDTSEHLNVTSTHPPLILSNLTQKNAVEPSVTSPNVKSNVTALKASNVKGSNETSSDIGQRTTVSSAEVPVRRPILSPKEANVPETKGEDDKVPSTQTRGEVYPVTIELNKNNKRILSEMFDKTTESTGPSNPAAGIHLSMVTTQQETIILEEEEEKKLTLITRIEQSPVYTSVKGTTEETTSEVTSSVTDIIIVRINKTATESQNVDDVSRSKGRDADMEEDFQEEDRKPMGTRYNTKFYISPNISRVQQKVIKVVVNEDDDEEENRVTPLSHPIGITSYVLAAFGVIPVLLAAVFAGKFLMQRRQRQYECELDRKSDSIATGDCQSKNKKSSSDLKKSPSNVTTTTLVNTSRLPRVQQQWDNSEKQSCQSTNWEIPRSKLRMKTILGQGNFGQVWKAEIEDGLGHSEGKVRMVAVKTVKEGAGEKEHKEFIKELEIMQQIGSHPNIVTLLGCCTDHEPYYLIMEYVKYGKLLTFLRDHRINENYYNFSNKEDALTSKDLTVFAYCIARGMEYLVTRGIIHRDLAARNVLVDHNKVCKIADFGMSRSVRNLEDGQVYEERQHKGALPIRWMAPESLVYSMFTYKSDVWSFGVVMWEIVTLGSTPYPNMGAREIMRRVRDGYRLERPSHCKPEFYRLMSHCWFHDPNKRPGFSELREDLSNLLENPSKNGSYVDLDQFAVDNGFHISNKFKDLRLLGRQEHRSLKRTGEWEVVDWPEETKRSRMKKNKNNGKGTITLTGQGSFTVNSRILEKEFKMM</sequence>
<feature type="compositionally biased region" description="Basic and acidic residues" evidence="4">
    <location>
        <begin position="1"/>
        <end position="13"/>
    </location>
</feature>
<keyword evidence="3" id="KW-0547">Nucleotide-binding</keyword>
<keyword evidence="8" id="KW-1185">Reference proteome</keyword>
<feature type="compositionally biased region" description="Low complexity" evidence="4">
    <location>
        <begin position="762"/>
        <end position="778"/>
    </location>
</feature>
<evidence type="ECO:0000256" key="4">
    <source>
        <dbReference type="SAM" id="MobiDB-lite"/>
    </source>
</evidence>
<dbReference type="InterPro" id="IPR011009">
    <property type="entry name" value="Kinase-like_dom_sf"/>
</dbReference>
<dbReference type="InterPro" id="IPR001245">
    <property type="entry name" value="Ser-Thr/Tyr_kinase_cat_dom"/>
</dbReference>
<feature type="region of interest" description="Disordered" evidence="4">
    <location>
        <begin position="469"/>
        <end position="490"/>
    </location>
</feature>
<dbReference type="Gene3D" id="3.30.200.20">
    <property type="entry name" value="Phosphorylase Kinase, domain 1"/>
    <property type="match status" value="1"/>
</dbReference>
<organism evidence="7 8">
    <name type="scientific">Polyplax serrata</name>
    <name type="common">Common mouse louse</name>
    <dbReference type="NCBI Taxonomy" id="468196"/>
    <lineage>
        <taxon>Eukaryota</taxon>
        <taxon>Metazoa</taxon>
        <taxon>Ecdysozoa</taxon>
        <taxon>Arthropoda</taxon>
        <taxon>Hexapoda</taxon>
        <taxon>Insecta</taxon>
        <taxon>Pterygota</taxon>
        <taxon>Neoptera</taxon>
        <taxon>Paraneoptera</taxon>
        <taxon>Psocodea</taxon>
        <taxon>Troctomorpha</taxon>
        <taxon>Phthiraptera</taxon>
        <taxon>Anoplura</taxon>
        <taxon>Polyplacidae</taxon>
        <taxon>Polyplax</taxon>
    </lineage>
</organism>
<evidence type="ECO:0000256" key="1">
    <source>
        <dbReference type="ARBA" id="ARBA00004167"/>
    </source>
</evidence>
<feature type="domain" description="Protein kinase" evidence="6">
    <location>
        <begin position="804"/>
        <end position="1085"/>
    </location>
</feature>
<dbReference type="Pfam" id="PF07714">
    <property type="entry name" value="PK_Tyr_Ser-Thr"/>
    <property type="match status" value="1"/>
</dbReference>
<feature type="region of interest" description="Disordered" evidence="4">
    <location>
        <begin position="1"/>
        <end position="30"/>
    </location>
</feature>
<protein>
    <recommendedName>
        <fullName evidence="6">Protein kinase domain-containing protein</fullName>
    </recommendedName>
</protein>
<keyword evidence="5" id="KW-0812">Transmembrane</keyword>
<evidence type="ECO:0000256" key="3">
    <source>
        <dbReference type="PROSITE-ProRule" id="PRU10141"/>
    </source>
</evidence>
<dbReference type="Gene3D" id="1.10.510.10">
    <property type="entry name" value="Transferase(Phosphotransferase) domain 1"/>
    <property type="match status" value="1"/>
</dbReference>
<evidence type="ECO:0000256" key="5">
    <source>
        <dbReference type="SAM" id="Phobius"/>
    </source>
</evidence>
<keyword evidence="5" id="KW-1133">Transmembrane helix</keyword>
<dbReference type="PRINTS" id="PR00109">
    <property type="entry name" value="TYRKINASE"/>
</dbReference>
<evidence type="ECO:0000256" key="2">
    <source>
        <dbReference type="ARBA" id="ARBA00051243"/>
    </source>
</evidence>
<comment type="catalytic activity">
    <reaction evidence="2">
        <text>L-tyrosyl-[protein] + ATP = O-phospho-L-tyrosyl-[protein] + ADP + H(+)</text>
        <dbReference type="Rhea" id="RHEA:10596"/>
        <dbReference type="Rhea" id="RHEA-COMP:10136"/>
        <dbReference type="Rhea" id="RHEA-COMP:20101"/>
        <dbReference type="ChEBI" id="CHEBI:15378"/>
        <dbReference type="ChEBI" id="CHEBI:30616"/>
        <dbReference type="ChEBI" id="CHEBI:46858"/>
        <dbReference type="ChEBI" id="CHEBI:61978"/>
        <dbReference type="ChEBI" id="CHEBI:456216"/>
        <dbReference type="EC" id="2.7.10.1"/>
    </reaction>
</comment>
<dbReference type="CDD" id="cd00192">
    <property type="entry name" value="PTKc"/>
    <property type="match status" value="1"/>
</dbReference>
<feature type="compositionally biased region" description="Polar residues" evidence="4">
    <location>
        <begin position="470"/>
        <end position="488"/>
    </location>
</feature>
<feature type="compositionally biased region" description="Polar residues" evidence="4">
    <location>
        <begin position="403"/>
        <end position="429"/>
    </location>
</feature>
<comment type="subcellular location">
    <subcellularLocation>
        <location evidence="1">Membrane</location>
        <topology evidence="1">Single-pass membrane protein</topology>
    </subcellularLocation>
</comment>
<feature type="transmembrane region" description="Helical" evidence="5">
    <location>
        <begin position="700"/>
        <end position="720"/>
    </location>
</feature>
<evidence type="ECO:0000259" key="6">
    <source>
        <dbReference type="PROSITE" id="PS50011"/>
    </source>
</evidence>
<dbReference type="Proteomes" id="UP001359485">
    <property type="component" value="Unassembled WGS sequence"/>
</dbReference>
<dbReference type="PROSITE" id="PS00109">
    <property type="entry name" value="PROTEIN_KINASE_TYR"/>
    <property type="match status" value="1"/>
</dbReference>
<feature type="compositionally biased region" description="Basic and acidic residues" evidence="4">
    <location>
        <begin position="631"/>
        <end position="640"/>
    </location>
</feature>
<reference evidence="7 8" key="1">
    <citation type="submission" date="2023-09" db="EMBL/GenBank/DDBJ databases">
        <title>Genomes of two closely related lineages of the louse Polyplax serrata with different host specificities.</title>
        <authorList>
            <person name="Martinu J."/>
            <person name="Tarabai H."/>
            <person name="Stefka J."/>
            <person name="Hypsa V."/>
        </authorList>
    </citation>
    <scope>NUCLEOTIDE SEQUENCE [LARGE SCALE GENOMIC DNA]</scope>
    <source>
        <strain evidence="7">98ZLc_SE</strain>
    </source>
</reference>
<accession>A0ABR1BFG6</accession>
<dbReference type="SMART" id="SM00219">
    <property type="entry name" value="TyrKc"/>
    <property type="match status" value="1"/>
</dbReference>
<evidence type="ECO:0000313" key="7">
    <source>
        <dbReference type="EMBL" id="KAK6641509.1"/>
    </source>
</evidence>
<feature type="region of interest" description="Disordered" evidence="4">
    <location>
        <begin position="353"/>
        <end position="429"/>
    </location>
</feature>
<dbReference type="InterPro" id="IPR020635">
    <property type="entry name" value="Tyr_kinase_cat_dom"/>
</dbReference>
<feature type="binding site" evidence="3">
    <location>
        <position position="840"/>
    </location>
    <ligand>
        <name>ATP</name>
        <dbReference type="ChEBI" id="CHEBI:30616"/>
    </ligand>
</feature>
<comment type="caution">
    <text evidence="7">The sequence shown here is derived from an EMBL/GenBank/DDBJ whole genome shotgun (WGS) entry which is preliminary data.</text>
</comment>
<feature type="region of interest" description="Disordered" evidence="4">
    <location>
        <begin position="743"/>
        <end position="785"/>
    </location>
</feature>
<dbReference type="PANTHER" id="PTHR24416:SF481">
    <property type="entry name" value="TIE-LIKE RECEPTOR TYROSINE KINASE"/>
    <property type="match status" value="1"/>
</dbReference>
<feature type="region of interest" description="Disordered" evidence="4">
    <location>
        <begin position="626"/>
        <end position="651"/>
    </location>
</feature>
<dbReference type="PANTHER" id="PTHR24416">
    <property type="entry name" value="TYROSINE-PROTEIN KINASE RECEPTOR"/>
    <property type="match status" value="1"/>
</dbReference>
<dbReference type="InterPro" id="IPR008266">
    <property type="entry name" value="Tyr_kinase_AS"/>
</dbReference>
<name>A0ABR1BFG6_POLSC</name>
<dbReference type="InterPro" id="IPR017441">
    <property type="entry name" value="Protein_kinase_ATP_BS"/>
</dbReference>
<dbReference type="InterPro" id="IPR050122">
    <property type="entry name" value="RTK"/>
</dbReference>
<proteinExistence type="predicted"/>
<dbReference type="PROSITE" id="PS50011">
    <property type="entry name" value="PROTEIN_KINASE_DOM"/>
    <property type="match status" value="1"/>
</dbReference>
<dbReference type="InterPro" id="IPR000719">
    <property type="entry name" value="Prot_kinase_dom"/>
</dbReference>
<dbReference type="PROSITE" id="PS00107">
    <property type="entry name" value="PROTEIN_KINASE_ATP"/>
    <property type="match status" value="1"/>
</dbReference>
<dbReference type="EMBL" id="JAWJWF010000001">
    <property type="protein sequence ID" value="KAK6641509.1"/>
    <property type="molecule type" value="Genomic_DNA"/>
</dbReference>
<evidence type="ECO:0000313" key="8">
    <source>
        <dbReference type="Proteomes" id="UP001359485"/>
    </source>
</evidence>
<keyword evidence="3" id="KW-0067">ATP-binding</keyword>